<feature type="region of interest" description="Disordered" evidence="9">
    <location>
        <begin position="406"/>
        <end position="436"/>
    </location>
</feature>
<keyword evidence="11" id="KW-1185">Reference proteome</keyword>
<evidence type="ECO:0000313" key="11">
    <source>
        <dbReference type="Proteomes" id="UP000252519"/>
    </source>
</evidence>
<evidence type="ECO:0000256" key="3">
    <source>
        <dbReference type="ARBA" id="ARBA00011837"/>
    </source>
</evidence>
<evidence type="ECO:0000256" key="4">
    <source>
        <dbReference type="ARBA" id="ARBA00023015"/>
    </source>
</evidence>
<dbReference type="GO" id="GO:0070847">
    <property type="term" value="C:core mediator complex"/>
    <property type="evidence" value="ECO:0007669"/>
    <property type="project" value="TreeGrafter"/>
</dbReference>
<feature type="compositionally biased region" description="Low complexity" evidence="9">
    <location>
        <begin position="411"/>
        <end position="422"/>
    </location>
</feature>
<dbReference type="GO" id="GO:0016592">
    <property type="term" value="C:mediator complex"/>
    <property type="evidence" value="ECO:0007669"/>
    <property type="project" value="InterPro"/>
</dbReference>
<dbReference type="GO" id="GO:0000978">
    <property type="term" value="F:RNA polymerase II cis-regulatory region sequence-specific DNA binding"/>
    <property type="evidence" value="ECO:0007669"/>
    <property type="project" value="TreeGrafter"/>
</dbReference>
<evidence type="ECO:0000256" key="5">
    <source>
        <dbReference type="ARBA" id="ARBA00023159"/>
    </source>
</evidence>
<evidence type="ECO:0000256" key="6">
    <source>
        <dbReference type="ARBA" id="ARBA00023163"/>
    </source>
</evidence>
<evidence type="ECO:0000256" key="8">
    <source>
        <dbReference type="RuleBase" id="RU364144"/>
    </source>
</evidence>
<keyword evidence="5 8" id="KW-0010">Activator</keyword>
<gene>
    <name evidence="8" type="primary">MED8</name>
    <name evidence="10" type="ORF">ANCCAN_05794</name>
</gene>
<dbReference type="InterPro" id="IPR019364">
    <property type="entry name" value="Mediatior_Med8_fun/met"/>
</dbReference>
<keyword evidence="7 8" id="KW-0539">Nucleus</keyword>
<reference evidence="10 11" key="1">
    <citation type="submission" date="2014-10" db="EMBL/GenBank/DDBJ databases">
        <title>Draft genome of the hookworm Ancylostoma caninum.</title>
        <authorList>
            <person name="Mitreva M."/>
        </authorList>
    </citation>
    <scope>NUCLEOTIDE SEQUENCE [LARGE SCALE GENOMIC DNA]</scope>
    <source>
        <strain evidence="10 11">Baltimore</strain>
    </source>
</reference>
<comment type="subcellular location">
    <subcellularLocation>
        <location evidence="1 8">Nucleus</location>
    </subcellularLocation>
</comment>
<dbReference type="GO" id="GO:0003712">
    <property type="term" value="F:transcription coregulator activity"/>
    <property type="evidence" value="ECO:0007669"/>
    <property type="project" value="InterPro"/>
</dbReference>
<evidence type="ECO:0000256" key="2">
    <source>
        <dbReference type="ARBA" id="ARBA00005716"/>
    </source>
</evidence>
<proteinExistence type="inferred from homology"/>
<dbReference type="EMBL" id="JOJR01000051">
    <property type="protein sequence ID" value="RCN48109.1"/>
    <property type="molecule type" value="Genomic_DNA"/>
</dbReference>
<dbReference type="OrthoDB" id="150687at2759"/>
<evidence type="ECO:0000313" key="10">
    <source>
        <dbReference type="EMBL" id="RCN48109.1"/>
    </source>
</evidence>
<dbReference type="Pfam" id="PF10232">
    <property type="entry name" value="Med8"/>
    <property type="match status" value="1"/>
</dbReference>
<name>A0A368GXN3_ANCCA</name>
<comment type="caution">
    <text evidence="10">The sequence shown here is derived from an EMBL/GenBank/DDBJ whole genome shotgun (WGS) entry which is preliminary data.</text>
</comment>
<comment type="similarity">
    <text evidence="2 8">Belongs to the Mediator complex subunit 8 family.</text>
</comment>
<evidence type="ECO:0000256" key="9">
    <source>
        <dbReference type="SAM" id="MobiDB-lite"/>
    </source>
</evidence>
<keyword evidence="4 8" id="KW-0805">Transcription regulation</keyword>
<dbReference type="Proteomes" id="UP000252519">
    <property type="component" value="Unassembled WGS sequence"/>
</dbReference>
<comment type="function">
    <text evidence="8">Component of the Mediator complex, a coactivator involved in the regulated transcription of nearly all RNA polymerase II-dependent genes. Mediator functions as a bridge to convey information from gene-specific regulatory proteins to the basal RNA polymerase II transcription machinery. Mediator is recruited to promoters by direct interactions with regulatory proteins and serves as a scaffold for the assembly of a functional preinitiation complex with RNA polymerase II and the general transcription factors.</text>
</comment>
<comment type="subunit">
    <text evidence="3 8">Component of the Mediator complex.</text>
</comment>
<organism evidence="10 11">
    <name type="scientific">Ancylostoma caninum</name>
    <name type="common">Dog hookworm</name>
    <dbReference type="NCBI Taxonomy" id="29170"/>
    <lineage>
        <taxon>Eukaryota</taxon>
        <taxon>Metazoa</taxon>
        <taxon>Ecdysozoa</taxon>
        <taxon>Nematoda</taxon>
        <taxon>Chromadorea</taxon>
        <taxon>Rhabditida</taxon>
        <taxon>Rhabditina</taxon>
        <taxon>Rhabditomorpha</taxon>
        <taxon>Strongyloidea</taxon>
        <taxon>Ancylostomatidae</taxon>
        <taxon>Ancylostomatinae</taxon>
        <taxon>Ancylostoma</taxon>
    </lineage>
</organism>
<evidence type="ECO:0000256" key="1">
    <source>
        <dbReference type="ARBA" id="ARBA00004123"/>
    </source>
</evidence>
<evidence type="ECO:0000256" key="7">
    <source>
        <dbReference type="ARBA" id="ARBA00023242"/>
    </source>
</evidence>
<sequence length="436" mass="48978">MAGRTGGQEEYLYPNKDIPVPLPEDFYKAWLAGTSTLPQSQGGTESAPLPAQTIPSASEAIVEQLIKENQDLIEKEALKQAAAAALNVNAAQYTNLIPLSFDQDEFIRQEEEKLLVMQVTFVANSPSCTALFRDITNFFGSTSSAEFPYFNVLYISIDRINALLHFDYYHSSLVFLSMSTFPYCWLPCITFQMQMNVPPSFPMPQASNYQSDPEKMNTAVSYLEVKAMDAKKIVEELLYMLDMQEKVPWPDMLDKFSSLAAAMSQLQGALKKSAIQSGHEDHGALLRSHVLVPQRLQLEPDQQLQTLTSYRVHSWNHDVVPDYLRTKLNPEMESEELMLEQDKNQKGQDVISKQITHLNKYVDLLLQSLHSSDRAHNENFAEKPTFNKDETVRLVRATMVGEGLKINMGRSASATSSTHTTTQLPRPSGAQPSSRS</sequence>
<protein>
    <recommendedName>
        <fullName evidence="8">Mediator of RNA polymerase II transcription subunit 8</fullName>
    </recommendedName>
    <alternativeName>
        <fullName evidence="8">Mediator complex subunit 8</fullName>
    </alternativeName>
</protein>
<dbReference type="PANTHER" id="PTHR13074:SF9">
    <property type="entry name" value="MEDIATOR OF RNA POLYMERASE II TRANSCRIPTION SUBUNIT 8"/>
    <property type="match status" value="1"/>
</dbReference>
<dbReference type="PANTHER" id="PTHR13074">
    <property type="entry name" value="MEDIATOR OF RNA POLYMERASE II TRANSCRIPTION SUBUNIT 8"/>
    <property type="match status" value="1"/>
</dbReference>
<keyword evidence="6 8" id="KW-0804">Transcription</keyword>
<dbReference type="STRING" id="29170.A0A368GXN3"/>
<dbReference type="GO" id="GO:0006357">
    <property type="term" value="P:regulation of transcription by RNA polymerase II"/>
    <property type="evidence" value="ECO:0007669"/>
    <property type="project" value="InterPro"/>
</dbReference>
<accession>A0A368GXN3</accession>
<dbReference type="AlphaFoldDB" id="A0A368GXN3"/>